<evidence type="ECO:0000256" key="10">
    <source>
        <dbReference type="ARBA" id="ARBA00031932"/>
    </source>
</evidence>
<dbReference type="InterPro" id="IPR009800">
    <property type="entry name" value="HCR"/>
</dbReference>
<reference evidence="15" key="1">
    <citation type="submission" date="2025-08" db="UniProtKB">
        <authorList>
            <consortium name="RefSeq"/>
        </authorList>
    </citation>
    <scope>IDENTIFICATION</scope>
    <source>
        <tissue evidence="15">Testes</tissue>
    </source>
</reference>
<evidence type="ECO:0000313" key="15">
    <source>
        <dbReference type="RefSeq" id="XP_006820165.1"/>
    </source>
</evidence>
<keyword evidence="13" id="KW-0732">Signal</keyword>
<keyword evidence="14" id="KW-1185">Reference proteome</keyword>
<feature type="coiled-coil region" evidence="11">
    <location>
        <begin position="29"/>
        <end position="106"/>
    </location>
</feature>
<feature type="region of interest" description="Disordered" evidence="12">
    <location>
        <begin position="117"/>
        <end position="149"/>
    </location>
</feature>
<keyword evidence="6" id="KW-0963">Cytoplasm</keyword>
<feature type="chain" id="PRO_5046686012" description="Coiled-coil alpha-helical rod protein 1" evidence="13">
    <location>
        <begin position="31"/>
        <end position="175"/>
    </location>
</feature>
<sequence>MYLETGICNFFFSFSILLTVVDEKCKAVSAEYVEKLAEVEKRLNEVRREHTKAVVSLRQMERQLVREKERHAEKLKTEEEIFQKQLDKVQNQLREVETERNIVMTTLRQEGLLGKYKSSRPDALSADEVSTSTQEENELDTVPTKQRTSKVTVESVVGDLQALTAAILDDNASSQ</sequence>
<proteinExistence type="predicted"/>
<evidence type="ECO:0000256" key="2">
    <source>
        <dbReference type="ARBA" id="ARBA00004123"/>
    </source>
</evidence>
<keyword evidence="7" id="KW-0221">Differentiation</keyword>
<dbReference type="PANTHER" id="PTHR46822:SF1">
    <property type="entry name" value="COILED-COIL ALPHA-HELICAL ROD PROTEIN 1"/>
    <property type="match status" value="1"/>
</dbReference>
<comment type="function">
    <text evidence="1">May be a regulator of keratinocyte proliferation or differentiation.</text>
</comment>
<keyword evidence="8 11" id="KW-0175">Coiled coil</keyword>
<keyword evidence="9" id="KW-0539">Nucleus</keyword>
<feature type="signal peptide" evidence="13">
    <location>
        <begin position="1"/>
        <end position="30"/>
    </location>
</feature>
<keyword evidence="5" id="KW-0217">Developmental protein</keyword>
<evidence type="ECO:0000256" key="3">
    <source>
        <dbReference type="ARBA" id="ARBA00004496"/>
    </source>
</evidence>
<dbReference type="GeneID" id="102803815"/>
<organism evidence="14 15">
    <name type="scientific">Saccoglossus kowalevskii</name>
    <name type="common">Acorn worm</name>
    <dbReference type="NCBI Taxonomy" id="10224"/>
    <lineage>
        <taxon>Eukaryota</taxon>
        <taxon>Metazoa</taxon>
        <taxon>Hemichordata</taxon>
        <taxon>Enteropneusta</taxon>
        <taxon>Harrimaniidae</taxon>
        <taxon>Saccoglossus</taxon>
    </lineage>
</organism>
<evidence type="ECO:0000256" key="9">
    <source>
        <dbReference type="ARBA" id="ARBA00023242"/>
    </source>
</evidence>
<comment type="subcellular location">
    <subcellularLocation>
        <location evidence="3">Cytoplasm</location>
    </subcellularLocation>
    <subcellularLocation>
        <location evidence="2">Nucleus</location>
    </subcellularLocation>
</comment>
<evidence type="ECO:0000256" key="12">
    <source>
        <dbReference type="SAM" id="MobiDB-lite"/>
    </source>
</evidence>
<dbReference type="Pfam" id="PF07111">
    <property type="entry name" value="HCR"/>
    <property type="match status" value="1"/>
</dbReference>
<evidence type="ECO:0000256" key="6">
    <source>
        <dbReference type="ARBA" id="ARBA00022490"/>
    </source>
</evidence>
<evidence type="ECO:0000256" key="11">
    <source>
        <dbReference type="SAM" id="Coils"/>
    </source>
</evidence>
<evidence type="ECO:0000256" key="5">
    <source>
        <dbReference type="ARBA" id="ARBA00022473"/>
    </source>
</evidence>
<dbReference type="RefSeq" id="XP_006820165.1">
    <property type="nucleotide sequence ID" value="XM_006820102.1"/>
</dbReference>
<evidence type="ECO:0000256" key="13">
    <source>
        <dbReference type="SAM" id="SignalP"/>
    </source>
</evidence>
<evidence type="ECO:0000313" key="14">
    <source>
        <dbReference type="Proteomes" id="UP000694865"/>
    </source>
</evidence>
<evidence type="ECO:0000256" key="8">
    <source>
        <dbReference type="ARBA" id="ARBA00023054"/>
    </source>
</evidence>
<evidence type="ECO:0000256" key="1">
    <source>
        <dbReference type="ARBA" id="ARBA00003936"/>
    </source>
</evidence>
<evidence type="ECO:0000256" key="7">
    <source>
        <dbReference type="ARBA" id="ARBA00022782"/>
    </source>
</evidence>
<protein>
    <recommendedName>
        <fullName evidence="4">Coiled-coil alpha-helical rod protein 1</fullName>
    </recommendedName>
    <alternativeName>
        <fullName evidence="10">Alpha-helical coiled-coil rod protein</fullName>
    </alternativeName>
</protein>
<gene>
    <name evidence="15" type="primary">LOC102803815</name>
</gene>
<accession>A0ABM0MJH4</accession>
<dbReference type="Proteomes" id="UP000694865">
    <property type="component" value="Unplaced"/>
</dbReference>
<dbReference type="PANTHER" id="PTHR46822">
    <property type="entry name" value="COILED-COIL ALPHA-HELICAL ROD PROTEIN 1"/>
    <property type="match status" value="1"/>
</dbReference>
<name>A0ABM0MJH4_SACKO</name>
<evidence type="ECO:0000256" key="4">
    <source>
        <dbReference type="ARBA" id="ARBA00016468"/>
    </source>
</evidence>